<feature type="transmembrane region" description="Helical" evidence="2">
    <location>
        <begin position="1345"/>
        <end position="1364"/>
    </location>
</feature>
<feature type="transmembrane region" description="Helical" evidence="2">
    <location>
        <begin position="714"/>
        <end position="735"/>
    </location>
</feature>
<reference evidence="3 4" key="1">
    <citation type="submission" date="2023-07" db="EMBL/GenBank/DDBJ databases">
        <title>Sequencing the genomes of 1000 actinobacteria strains.</title>
        <authorList>
            <person name="Klenk H.-P."/>
        </authorList>
    </citation>
    <scope>NUCLEOTIDE SEQUENCE [LARGE SCALE GENOMIC DNA]</scope>
    <source>
        <strain evidence="3 4">DSM 14785</strain>
    </source>
</reference>
<evidence type="ECO:0000256" key="2">
    <source>
        <dbReference type="SAM" id="Phobius"/>
    </source>
</evidence>
<feature type="transmembrane region" description="Helical" evidence="2">
    <location>
        <begin position="685"/>
        <end position="702"/>
    </location>
</feature>
<keyword evidence="4" id="KW-1185">Reference proteome</keyword>
<dbReference type="Proteomes" id="UP001240250">
    <property type="component" value="Unassembled WGS sequence"/>
</dbReference>
<gene>
    <name evidence="3" type="ORF">JO380_003245</name>
</gene>
<evidence type="ECO:0000256" key="1">
    <source>
        <dbReference type="SAM" id="MobiDB-lite"/>
    </source>
</evidence>
<dbReference type="RefSeq" id="WP_307417036.1">
    <property type="nucleotide sequence ID" value="NZ_JAUSVM010000001.1"/>
</dbReference>
<feature type="transmembrane region" description="Helical" evidence="2">
    <location>
        <begin position="357"/>
        <end position="376"/>
    </location>
</feature>
<feature type="transmembrane region" description="Helical" evidence="2">
    <location>
        <begin position="1298"/>
        <end position="1315"/>
    </location>
</feature>
<feature type="transmembrane region" description="Helical" evidence="2">
    <location>
        <begin position="1243"/>
        <end position="1262"/>
    </location>
</feature>
<accession>A0ABU0GPF8</accession>
<feature type="transmembrane region" description="Helical" evidence="2">
    <location>
        <begin position="222"/>
        <end position="238"/>
    </location>
</feature>
<dbReference type="InterPro" id="IPR058062">
    <property type="entry name" value="SCO7613_C"/>
</dbReference>
<feature type="transmembrane region" description="Helical" evidence="2">
    <location>
        <begin position="741"/>
        <end position="763"/>
    </location>
</feature>
<feature type="transmembrane region" description="Helical" evidence="2">
    <location>
        <begin position="328"/>
        <end position="351"/>
    </location>
</feature>
<feature type="transmembrane region" description="Helical" evidence="2">
    <location>
        <begin position="423"/>
        <end position="442"/>
    </location>
</feature>
<feature type="compositionally biased region" description="Pro residues" evidence="1">
    <location>
        <begin position="110"/>
        <end position="125"/>
    </location>
</feature>
<keyword evidence="2" id="KW-0812">Transmembrane</keyword>
<feature type="transmembrane region" description="Helical" evidence="2">
    <location>
        <begin position="609"/>
        <end position="626"/>
    </location>
</feature>
<feature type="transmembrane region" description="Helical" evidence="2">
    <location>
        <begin position="1082"/>
        <end position="1101"/>
    </location>
</feature>
<sequence length="1511" mass="147373">MTHADSLYARTLAALQDATVCPACTTPLRAGRCPACGLDVSGPDGLLVWQDSQAAVRALVAREHRIAAVRAAQVARPVPAAPAAARPVAPAAVTPGAPAVTPGAPAVAPTAPPAAAPAPAPTPAAPVPHVAAPHVAAPAAAPPARPSVPAPAAPARRPWRVQTVLQVVGASLLAAASITFLVFAWDVMGLRGRAAVVAVGTLVVFALASWLRARGLRQGAEAVGAVAVVLLLLDAWALRATGAVAPGDGTAQAAVSLLVSALLLTAWGRRSRLRVGSVAGAVLLPLAPLAWLPVVPRPDGVVALLLAASATTLVRATGPWASGRAETLVLRTLAALTLGVAVPTAAVSQLVTLPSGAWPSVALLLGTVPLLVAQGLTDLRAATGAAPPRPGTVLAWTRAAGCTLTLTGAGAVATLVAPAAGTFVATQAGAAAACAVAAALLVRKGSPGTPAGVDADATAHGTVSTTATPRRDVRAPDVAAHVRAASGAALVTAATLATWSVLALVAQTATRLAFGADAGTAPLVVLAPTLAVAAAVGLAVLTTRRTGTGPEGRRLARTCAHGGTALVIATLPVTTSGLVPPAASVLVLVLGAAAATAALHVGERRLHPTAARAGAVLAGTLGVLGALPGPGWVAGALVAPTVLAVLARRWSRAPGSAGSSTLVAATLLLVAGTCTGVAAGAAAVVAAALTVAPVGAALLARAGARRTGAAERDCALTGVALAGAATWAAAAHHAATTPGATALAVAAPLVAAATCAGLVVALLAGSRRWGPPHAVVGSAAVAPVLALAVLTVHRSAGVPPVDATALAAVAVGGLTAAAAVLLARTGTPVARYAAEVSGWLVAAAGVGAAAATGAPGPALVVAAACAAAWALAPGRAQGWWLTLALGTGAWWSLLGTREVGVVEPYTAVPGLVVAAVAAWRLVRARPRASRLLAAGLAVATLPTSVLPGALAVGPVVVDRATLAAALAAAVVVAGLLLRRRPAAAELLAGLGGALVVLGPVARATAAAIGLPGAVPGPELPDGTVLVEVWTWPAAVALAACAVRARTAASRRAVDTGTPWLLLTVGALPTLVAALAAPAGGAAAVRVTALAAVAATLALLGGATGHRLRAPGARGAGHPGTPLAHLGLALTLALVPVATVVLVAHHPARAAELGGAADVPATLAALLVLATVALTARRAAAPRPWLTVGSALLVPLVLVRAGDARPVLWACVTATLLGLAWLAGGRRRSSGGPTDRDARRPLTAAAAGVALAGPWCAGVAAAVAPGTATPWRVELVAVLTAVVVAVAARAWSPVPDRRVTRAALTVVLALPVVLAVDATGLGTVRALALLAGAAAFAWWRPFRGDVTLGLAVATATVVAVALRGGPEPVDLPWAVLGLLACALGARHLREQPAAGSWSALGAPVALAVGAPLAALWLTGPGAVRLAVLLALALAATSVGAAQRWQAPFVLGVAATLTTLAVVLSPLTVRALADVDGWVLLAVGGAVVLGLGLTYERRVREAKEAVRFVGDMR</sequence>
<feature type="transmembrane region" description="Helical" evidence="2">
    <location>
        <begin position="1155"/>
        <end position="1175"/>
    </location>
</feature>
<feature type="transmembrane region" description="Helical" evidence="2">
    <location>
        <begin position="275"/>
        <end position="294"/>
    </location>
</feature>
<feature type="transmembrane region" description="Helical" evidence="2">
    <location>
        <begin position="300"/>
        <end position="316"/>
    </location>
</feature>
<feature type="transmembrane region" description="Helical" evidence="2">
    <location>
        <begin position="488"/>
        <end position="509"/>
    </location>
</feature>
<feature type="transmembrane region" description="Helical" evidence="2">
    <location>
        <begin position="959"/>
        <end position="977"/>
    </location>
</feature>
<evidence type="ECO:0000313" key="3">
    <source>
        <dbReference type="EMBL" id="MDQ0426864.1"/>
    </source>
</evidence>
<feature type="transmembrane region" description="Helical" evidence="2">
    <location>
        <begin position="1274"/>
        <end position="1291"/>
    </location>
</feature>
<feature type="transmembrane region" description="Helical" evidence="2">
    <location>
        <begin position="832"/>
        <end position="850"/>
    </location>
</feature>
<feature type="transmembrane region" description="Helical" evidence="2">
    <location>
        <begin position="1028"/>
        <end position="1046"/>
    </location>
</feature>
<keyword evidence="2" id="KW-1133">Transmembrane helix</keyword>
<proteinExistence type="predicted"/>
<protein>
    <submittedName>
        <fullName evidence="3">Uncharacterized protein</fullName>
    </submittedName>
</protein>
<feature type="transmembrane region" description="Helical" evidence="2">
    <location>
        <begin position="1321"/>
        <end position="1338"/>
    </location>
</feature>
<feature type="transmembrane region" description="Helical" evidence="2">
    <location>
        <begin position="396"/>
        <end position="417"/>
    </location>
</feature>
<feature type="transmembrane region" description="Helical" evidence="2">
    <location>
        <begin position="1122"/>
        <end position="1143"/>
    </location>
</feature>
<dbReference type="EMBL" id="JAUSVM010000001">
    <property type="protein sequence ID" value="MDQ0426864.1"/>
    <property type="molecule type" value="Genomic_DNA"/>
</dbReference>
<dbReference type="NCBIfam" id="NF047321">
    <property type="entry name" value="SCO7613_CTERM"/>
    <property type="match status" value="1"/>
</dbReference>
<feature type="transmembrane region" description="Helical" evidence="2">
    <location>
        <begin position="986"/>
        <end position="1008"/>
    </location>
</feature>
<organism evidence="3 4">
    <name type="scientific">Cellulomonas iranensis</name>
    <dbReference type="NCBI Taxonomy" id="76862"/>
    <lineage>
        <taxon>Bacteria</taxon>
        <taxon>Bacillati</taxon>
        <taxon>Actinomycetota</taxon>
        <taxon>Actinomycetes</taxon>
        <taxon>Micrococcales</taxon>
        <taxon>Cellulomonadaceae</taxon>
        <taxon>Cellulomonas</taxon>
    </lineage>
</organism>
<feature type="transmembrane region" description="Helical" evidence="2">
    <location>
        <begin position="1182"/>
        <end position="1200"/>
    </location>
</feature>
<feature type="transmembrane region" description="Helical" evidence="2">
    <location>
        <begin position="191"/>
        <end position="210"/>
    </location>
</feature>
<keyword evidence="2" id="KW-0472">Membrane</keyword>
<feature type="transmembrane region" description="Helical" evidence="2">
    <location>
        <begin position="1058"/>
        <end position="1076"/>
    </location>
</feature>
<feature type="transmembrane region" description="Helical" evidence="2">
    <location>
        <begin position="1399"/>
        <end position="1416"/>
    </location>
</feature>
<feature type="transmembrane region" description="Helical" evidence="2">
    <location>
        <begin position="521"/>
        <end position="543"/>
    </location>
</feature>
<feature type="transmembrane region" description="Helical" evidence="2">
    <location>
        <begin position="931"/>
        <end position="953"/>
    </location>
</feature>
<feature type="transmembrane region" description="Helical" evidence="2">
    <location>
        <begin position="1422"/>
        <end position="1440"/>
    </location>
</feature>
<feature type="transmembrane region" description="Helical" evidence="2">
    <location>
        <begin position="1370"/>
        <end position="1387"/>
    </location>
</feature>
<feature type="transmembrane region" description="Helical" evidence="2">
    <location>
        <begin position="1206"/>
        <end position="1223"/>
    </location>
</feature>
<feature type="transmembrane region" description="Helical" evidence="2">
    <location>
        <begin position="164"/>
        <end position="185"/>
    </location>
</feature>
<comment type="caution">
    <text evidence="3">The sequence shown here is derived from an EMBL/GenBank/DDBJ whole genome shotgun (WGS) entry which is preliminary data.</text>
</comment>
<name>A0ABU0GPF8_9CELL</name>
<feature type="transmembrane region" description="Helical" evidence="2">
    <location>
        <begin position="902"/>
        <end position="919"/>
    </location>
</feature>
<feature type="transmembrane region" description="Helical" evidence="2">
    <location>
        <begin position="250"/>
        <end position="268"/>
    </location>
</feature>
<evidence type="ECO:0000313" key="4">
    <source>
        <dbReference type="Proteomes" id="UP001240250"/>
    </source>
</evidence>
<feature type="transmembrane region" description="Helical" evidence="2">
    <location>
        <begin position="1447"/>
        <end position="1467"/>
    </location>
</feature>
<feature type="region of interest" description="Disordered" evidence="1">
    <location>
        <begin position="104"/>
        <end position="125"/>
    </location>
</feature>
<feature type="transmembrane region" description="Helical" evidence="2">
    <location>
        <begin position="581"/>
        <end position="602"/>
    </location>
</feature>
<feature type="transmembrane region" description="Helical" evidence="2">
    <location>
        <begin position="1473"/>
        <end position="1493"/>
    </location>
</feature>
<feature type="transmembrane region" description="Helical" evidence="2">
    <location>
        <begin position="555"/>
        <end position="575"/>
    </location>
</feature>
<feature type="transmembrane region" description="Helical" evidence="2">
    <location>
        <begin position="805"/>
        <end position="823"/>
    </location>
</feature>
<feature type="transmembrane region" description="Helical" evidence="2">
    <location>
        <begin position="775"/>
        <end position="793"/>
    </location>
</feature>